<dbReference type="PATRIC" id="fig|692370.5.peg.1745"/>
<dbReference type="InterPro" id="IPR036388">
    <property type="entry name" value="WH-like_DNA-bd_sf"/>
</dbReference>
<dbReference type="RefSeq" id="WP_067678618.1">
    <property type="nucleotide sequence ID" value="NZ_CP016591.1"/>
</dbReference>
<evidence type="ECO:0000256" key="2">
    <source>
        <dbReference type="ARBA" id="ARBA00023125"/>
    </source>
</evidence>
<dbReference type="GO" id="GO:0003677">
    <property type="term" value="F:DNA binding"/>
    <property type="evidence" value="ECO:0007669"/>
    <property type="project" value="UniProtKB-KW"/>
</dbReference>
<dbReference type="PROSITE" id="PS51118">
    <property type="entry name" value="HTH_HXLR"/>
    <property type="match status" value="2"/>
</dbReference>
<dbReference type="InterPro" id="IPR036390">
    <property type="entry name" value="WH_DNA-bd_sf"/>
</dbReference>
<dbReference type="PANTHER" id="PTHR33204">
    <property type="entry name" value="TRANSCRIPTIONAL REGULATOR, MARR FAMILY"/>
    <property type="match status" value="1"/>
</dbReference>
<dbReference type="Gene3D" id="1.10.10.10">
    <property type="entry name" value="Winged helix-like DNA-binding domain superfamily/Winged helix DNA-binding domain"/>
    <property type="match status" value="2"/>
</dbReference>
<keyword evidence="1" id="KW-0805">Transcription regulation</keyword>
<reference evidence="5 6" key="1">
    <citation type="submission" date="2016-07" db="EMBL/GenBank/DDBJ databases">
        <title>Complete genome sequence of Altererythrobacter dongtanensis KCTC 22672, a type strain with esterase isolated from tidal flat.</title>
        <authorList>
            <person name="Cheng H."/>
            <person name="Wu Y.-H."/>
            <person name="Zhou P."/>
            <person name="Huo Y.-Y."/>
            <person name="Wang C.-S."/>
            <person name="Xu X.-W."/>
        </authorList>
    </citation>
    <scope>NUCLEOTIDE SEQUENCE [LARGE SCALE GENOMIC DNA]</scope>
    <source>
        <strain evidence="5 6">KCTC 22672</strain>
    </source>
</reference>
<dbReference type="InterPro" id="IPR002577">
    <property type="entry name" value="HTH_HxlR"/>
</dbReference>
<accession>A0A1B2ADM1</accession>
<evidence type="ECO:0000259" key="4">
    <source>
        <dbReference type="PROSITE" id="PS51118"/>
    </source>
</evidence>
<feature type="domain" description="HTH hxlR-type" evidence="4">
    <location>
        <begin position="9"/>
        <end position="102"/>
    </location>
</feature>
<dbReference type="AlphaFoldDB" id="A0A1B2ADM1"/>
<dbReference type="Proteomes" id="UP000092932">
    <property type="component" value="Chromosome"/>
</dbReference>
<dbReference type="PANTHER" id="PTHR33204:SF36">
    <property type="entry name" value="TRANSCRIPTIONAL REGULATORY PROTEIN"/>
    <property type="match status" value="1"/>
</dbReference>
<keyword evidence="3" id="KW-0804">Transcription</keyword>
<proteinExistence type="predicted"/>
<sequence length="302" mass="33755">MKHQSIRACSIWRALDVVGDVPVLLILEQAFRGQHRFDEMVTGTGLARSVVSNRLAKLVEAGVLVKARERQKGYALTDMGRQLYPVALMILRWQAKWEPASRSINVRLVHRACGKVTTPVPVCQACHGLIDPREVDWAPGPGLTQVTPVYARRRQQTAAASAKRGNVTMVDSVIELFGDRWATLVVRACFTGIHRFDEIQRDTLMATNILSGRIERLLAQGIIKAVPYSAHQDRFEYRLTAKGRDLYPVLLALLQWGDAWFADDKGPPLLLTHRLCSSGLRLEAVCSECGDEVRLDNTTFEA</sequence>
<dbReference type="Pfam" id="PF01638">
    <property type="entry name" value="HxlR"/>
    <property type="match status" value="2"/>
</dbReference>
<dbReference type="SUPFAM" id="SSF46785">
    <property type="entry name" value="Winged helix' DNA-binding domain"/>
    <property type="match status" value="2"/>
</dbReference>
<dbReference type="KEGG" id="ado:A6F68_01731"/>
<evidence type="ECO:0000313" key="6">
    <source>
        <dbReference type="Proteomes" id="UP000092932"/>
    </source>
</evidence>
<dbReference type="STRING" id="692370.A6F68_01731"/>
<name>A0A1B2ADM1_9SPHN</name>
<dbReference type="OrthoDB" id="9782219at2"/>
<keyword evidence="2" id="KW-0238">DNA-binding</keyword>
<dbReference type="InterPro" id="IPR011991">
    <property type="entry name" value="ArsR-like_HTH"/>
</dbReference>
<evidence type="ECO:0000256" key="1">
    <source>
        <dbReference type="ARBA" id="ARBA00023015"/>
    </source>
</evidence>
<organism evidence="5 6">
    <name type="scientific">Tsuneonella dongtanensis</name>
    <dbReference type="NCBI Taxonomy" id="692370"/>
    <lineage>
        <taxon>Bacteria</taxon>
        <taxon>Pseudomonadati</taxon>
        <taxon>Pseudomonadota</taxon>
        <taxon>Alphaproteobacteria</taxon>
        <taxon>Sphingomonadales</taxon>
        <taxon>Erythrobacteraceae</taxon>
        <taxon>Tsuneonella</taxon>
    </lineage>
</organism>
<gene>
    <name evidence="5" type="primary">yybR_1</name>
    <name evidence="5" type="ORF">A6F68_01731</name>
</gene>
<dbReference type="CDD" id="cd00090">
    <property type="entry name" value="HTH_ARSR"/>
    <property type="match status" value="1"/>
</dbReference>
<evidence type="ECO:0000313" key="5">
    <source>
        <dbReference type="EMBL" id="ANY20243.1"/>
    </source>
</evidence>
<feature type="domain" description="HTH hxlR-type" evidence="4">
    <location>
        <begin position="167"/>
        <end position="265"/>
    </location>
</feature>
<keyword evidence="6" id="KW-1185">Reference proteome</keyword>
<dbReference type="GO" id="GO:0006355">
    <property type="term" value="P:regulation of DNA-templated transcription"/>
    <property type="evidence" value="ECO:0007669"/>
    <property type="project" value="UniProtKB-ARBA"/>
</dbReference>
<dbReference type="EMBL" id="CP016591">
    <property type="protein sequence ID" value="ANY20243.1"/>
    <property type="molecule type" value="Genomic_DNA"/>
</dbReference>
<protein>
    <submittedName>
        <fullName evidence="5">Putative HTH-type transcriptional regulator YybR</fullName>
    </submittedName>
</protein>
<evidence type="ECO:0000256" key="3">
    <source>
        <dbReference type="ARBA" id="ARBA00023163"/>
    </source>
</evidence>